<name>A3IJS6_9CHRO</name>
<evidence type="ECO:0000313" key="1">
    <source>
        <dbReference type="EMBL" id="EAZ94058.1"/>
    </source>
</evidence>
<dbReference type="EMBL" id="AAXW01000002">
    <property type="protein sequence ID" value="EAZ94058.1"/>
    <property type="molecule type" value="Genomic_DNA"/>
</dbReference>
<keyword evidence="1" id="KW-0456">Lyase</keyword>
<protein>
    <submittedName>
        <fullName evidence="1">Deoxyribose-phosphate aldolase</fullName>
        <ecNumber evidence="1">4.1.2.4</ecNumber>
    </submittedName>
</protein>
<evidence type="ECO:0000313" key="2">
    <source>
        <dbReference type="Proteomes" id="UP000003781"/>
    </source>
</evidence>
<reference evidence="1 2" key="1">
    <citation type="submission" date="2007-03" db="EMBL/GenBank/DDBJ databases">
        <authorList>
            <person name="Stal L."/>
            <person name="Ferriera S."/>
            <person name="Johnson J."/>
            <person name="Kravitz S."/>
            <person name="Beeson K."/>
            <person name="Sutton G."/>
            <person name="Rogers Y.-H."/>
            <person name="Friedman R."/>
            <person name="Frazier M."/>
            <person name="Venter J.C."/>
        </authorList>
    </citation>
    <scope>NUCLEOTIDE SEQUENCE [LARGE SCALE GENOMIC DNA]</scope>
    <source>
        <strain evidence="1 2">CCY0110</strain>
    </source>
</reference>
<proteinExistence type="predicted"/>
<comment type="caution">
    <text evidence="1">The sequence shown here is derived from an EMBL/GenBank/DDBJ whole genome shotgun (WGS) entry which is preliminary data.</text>
</comment>
<sequence length="22" mass="2803">MFRYFSWSGFSSESKWIIFLFH</sequence>
<gene>
    <name evidence="1" type="ORF">CY0110_19722</name>
</gene>
<organism evidence="1 2">
    <name type="scientific">Crocosphaera chwakensis CCY0110</name>
    <dbReference type="NCBI Taxonomy" id="391612"/>
    <lineage>
        <taxon>Bacteria</taxon>
        <taxon>Bacillati</taxon>
        <taxon>Cyanobacteriota</taxon>
        <taxon>Cyanophyceae</taxon>
        <taxon>Oscillatoriophycideae</taxon>
        <taxon>Chroococcales</taxon>
        <taxon>Aphanothecaceae</taxon>
        <taxon>Crocosphaera</taxon>
        <taxon>Crocosphaera chwakensis</taxon>
    </lineage>
</organism>
<dbReference type="AlphaFoldDB" id="A3IJS6"/>
<dbReference type="EC" id="4.1.2.4" evidence="1"/>
<keyword evidence="2" id="KW-1185">Reference proteome</keyword>
<accession>A3IJS6</accession>
<dbReference type="Proteomes" id="UP000003781">
    <property type="component" value="Unassembled WGS sequence"/>
</dbReference>
<dbReference type="GO" id="GO:0004139">
    <property type="term" value="F:deoxyribose-phosphate aldolase activity"/>
    <property type="evidence" value="ECO:0007669"/>
    <property type="project" value="UniProtKB-EC"/>
</dbReference>